<accession>A0A4U2Y4Y5</accession>
<dbReference type="Proteomes" id="UP000307841">
    <property type="component" value="Unassembled WGS sequence"/>
</dbReference>
<dbReference type="RefSeq" id="WP_137029016.1">
    <property type="nucleotide sequence ID" value="NZ_SZNK01000001.1"/>
</dbReference>
<proteinExistence type="predicted"/>
<protein>
    <submittedName>
        <fullName evidence="1">Uncharacterized protein</fullName>
    </submittedName>
</protein>
<dbReference type="OrthoDB" id="9803145at2"/>
<reference evidence="1 2" key="1">
    <citation type="submission" date="2019-04" db="EMBL/GenBank/DDBJ databases">
        <title>Whole genome sequencing of Brevibacillus sp. TGS2-1.</title>
        <authorList>
            <person name="Choi A."/>
        </authorList>
    </citation>
    <scope>NUCLEOTIDE SEQUENCE [LARGE SCALE GENOMIC DNA]</scope>
    <source>
        <strain evidence="1 2">TGS2-1</strain>
    </source>
</reference>
<evidence type="ECO:0000313" key="2">
    <source>
        <dbReference type="Proteomes" id="UP000307841"/>
    </source>
</evidence>
<evidence type="ECO:0000313" key="1">
    <source>
        <dbReference type="EMBL" id="TKI55527.1"/>
    </source>
</evidence>
<comment type="caution">
    <text evidence="1">The sequence shown here is derived from an EMBL/GenBank/DDBJ whole genome shotgun (WGS) entry which is preliminary data.</text>
</comment>
<sequence length="93" mass="10404">MTQNEYIALGLNGEEALKIIMKGSIEALENNKVGVVSVVFATTNKELAQQKIEKLVSTSDSKDYYMVYSVPLDTDLTTLEHYPSIAIRKEEFS</sequence>
<dbReference type="AlphaFoldDB" id="A0A4U2Y4Y5"/>
<dbReference type="EMBL" id="SZNK01000001">
    <property type="protein sequence ID" value="TKI55527.1"/>
    <property type="molecule type" value="Genomic_DNA"/>
</dbReference>
<name>A0A4U2Y4Y5_9BACL</name>
<keyword evidence="2" id="KW-1185">Reference proteome</keyword>
<gene>
    <name evidence="1" type="ORF">E8L90_08745</name>
</gene>
<organism evidence="1 2">
    <name type="scientific">Brevibacillus antibioticus</name>
    <dbReference type="NCBI Taxonomy" id="2570228"/>
    <lineage>
        <taxon>Bacteria</taxon>
        <taxon>Bacillati</taxon>
        <taxon>Bacillota</taxon>
        <taxon>Bacilli</taxon>
        <taxon>Bacillales</taxon>
        <taxon>Paenibacillaceae</taxon>
        <taxon>Brevibacillus</taxon>
    </lineage>
</organism>